<protein>
    <submittedName>
        <fullName evidence="1">Uncharacterized protein</fullName>
    </submittedName>
</protein>
<sequence>MFKYFPFSIIATHLKQKVVQLCCVSVVFLWRKTCLAMHISFGHVSVSLSGYLYA</sequence>
<accession>A0A2P2PBC6</accession>
<reference evidence="1" key="1">
    <citation type="submission" date="2018-02" db="EMBL/GenBank/DDBJ databases">
        <title>Rhizophora mucronata_Transcriptome.</title>
        <authorList>
            <person name="Meera S.P."/>
            <person name="Sreeshan A."/>
            <person name="Augustine A."/>
        </authorList>
    </citation>
    <scope>NUCLEOTIDE SEQUENCE</scope>
    <source>
        <tissue evidence="1">Leaf</tissue>
    </source>
</reference>
<name>A0A2P2PBC6_RHIMU</name>
<dbReference type="EMBL" id="GGEC01071543">
    <property type="protein sequence ID" value="MBX52027.1"/>
    <property type="molecule type" value="Transcribed_RNA"/>
</dbReference>
<proteinExistence type="predicted"/>
<organism evidence="1">
    <name type="scientific">Rhizophora mucronata</name>
    <name type="common">Asiatic mangrove</name>
    <dbReference type="NCBI Taxonomy" id="61149"/>
    <lineage>
        <taxon>Eukaryota</taxon>
        <taxon>Viridiplantae</taxon>
        <taxon>Streptophyta</taxon>
        <taxon>Embryophyta</taxon>
        <taxon>Tracheophyta</taxon>
        <taxon>Spermatophyta</taxon>
        <taxon>Magnoliopsida</taxon>
        <taxon>eudicotyledons</taxon>
        <taxon>Gunneridae</taxon>
        <taxon>Pentapetalae</taxon>
        <taxon>rosids</taxon>
        <taxon>fabids</taxon>
        <taxon>Malpighiales</taxon>
        <taxon>Rhizophoraceae</taxon>
        <taxon>Rhizophora</taxon>
    </lineage>
</organism>
<dbReference type="AlphaFoldDB" id="A0A2P2PBC6"/>
<evidence type="ECO:0000313" key="1">
    <source>
        <dbReference type="EMBL" id="MBX52027.1"/>
    </source>
</evidence>